<evidence type="ECO:0000256" key="5">
    <source>
        <dbReference type="SAM" id="MobiDB-lite"/>
    </source>
</evidence>
<feature type="compositionally biased region" description="Low complexity" evidence="5">
    <location>
        <begin position="15"/>
        <end position="30"/>
    </location>
</feature>
<keyword evidence="8" id="KW-1185">Reference proteome</keyword>
<keyword evidence="3" id="KW-0862">Zinc</keyword>
<dbReference type="OrthoDB" id="333325at2759"/>
<dbReference type="RefSeq" id="XP_067921350.1">
    <property type="nucleotide sequence ID" value="XM_068066668.1"/>
</dbReference>
<dbReference type="GO" id="GO:0046540">
    <property type="term" value="C:U4/U6 x U5 tri-snRNP complex"/>
    <property type="evidence" value="ECO:0007669"/>
    <property type="project" value="TreeGrafter"/>
</dbReference>
<feature type="domain" description="U1-type" evidence="6">
    <location>
        <begin position="113"/>
        <end position="147"/>
    </location>
</feature>
<dbReference type="EMBL" id="MIGC01003302">
    <property type="protein sequence ID" value="PHJ19652.1"/>
    <property type="molecule type" value="Genomic_DNA"/>
</dbReference>
<dbReference type="InterPro" id="IPR036236">
    <property type="entry name" value="Znf_C2H2_sf"/>
</dbReference>
<name>A0A2C6KTR6_9APIC</name>
<feature type="compositionally biased region" description="Gly residues" evidence="5">
    <location>
        <begin position="193"/>
        <end position="203"/>
    </location>
</feature>
<dbReference type="GO" id="GO:0003676">
    <property type="term" value="F:nucleic acid binding"/>
    <property type="evidence" value="ECO:0007669"/>
    <property type="project" value="InterPro"/>
</dbReference>
<feature type="region of interest" description="Disordered" evidence="5">
    <location>
        <begin position="172"/>
        <end position="336"/>
    </location>
</feature>
<dbReference type="AlphaFoldDB" id="A0A2C6KTR6"/>
<dbReference type="Proteomes" id="UP000221165">
    <property type="component" value="Unassembled WGS sequence"/>
</dbReference>
<feature type="region of interest" description="Disordered" evidence="5">
    <location>
        <begin position="1"/>
        <end position="37"/>
    </location>
</feature>
<evidence type="ECO:0000256" key="2">
    <source>
        <dbReference type="ARBA" id="ARBA00022771"/>
    </source>
</evidence>
<evidence type="ECO:0000256" key="4">
    <source>
        <dbReference type="ARBA" id="ARBA00023242"/>
    </source>
</evidence>
<feature type="compositionally biased region" description="Polar residues" evidence="5">
    <location>
        <begin position="1"/>
        <end position="14"/>
    </location>
</feature>
<protein>
    <submittedName>
        <fullName evidence="7">Zinc finger protein</fullName>
    </submittedName>
</protein>
<dbReference type="VEuPathDB" id="ToxoDB:CSUI_006512"/>
<dbReference type="GO" id="GO:0008270">
    <property type="term" value="F:zinc ion binding"/>
    <property type="evidence" value="ECO:0007669"/>
    <property type="project" value="UniProtKB-KW"/>
</dbReference>
<dbReference type="SMART" id="SM00451">
    <property type="entry name" value="ZnF_U1"/>
    <property type="match status" value="1"/>
</dbReference>
<proteinExistence type="predicted"/>
<feature type="compositionally biased region" description="Basic and acidic residues" evidence="5">
    <location>
        <begin position="257"/>
        <end position="276"/>
    </location>
</feature>
<dbReference type="InterPro" id="IPR003604">
    <property type="entry name" value="Matrin/U1-like-C_Znf_C2H2"/>
</dbReference>
<dbReference type="SUPFAM" id="SSF57667">
    <property type="entry name" value="beta-beta-alpha zinc fingers"/>
    <property type="match status" value="1"/>
</dbReference>
<dbReference type="GeneID" id="94429879"/>
<feature type="non-terminal residue" evidence="7">
    <location>
        <position position="1"/>
    </location>
</feature>
<dbReference type="GO" id="GO:0000398">
    <property type="term" value="P:mRNA splicing, via spliceosome"/>
    <property type="evidence" value="ECO:0007669"/>
    <property type="project" value="InterPro"/>
</dbReference>
<comment type="caution">
    <text evidence="7">The sequence shown here is derived from an EMBL/GenBank/DDBJ whole genome shotgun (WGS) entry which is preliminary data.</text>
</comment>
<evidence type="ECO:0000256" key="1">
    <source>
        <dbReference type="ARBA" id="ARBA00022723"/>
    </source>
</evidence>
<evidence type="ECO:0000256" key="3">
    <source>
        <dbReference type="ARBA" id="ARBA00022833"/>
    </source>
</evidence>
<gene>
    <name evidence="7" type="ORF">CSUI_006512</name>
</gene>
<sequence>GGATDTTIGNLKTPSGSSASSSKKATGATAEGPVNTTDELGRRVWDKAFYESLAQTKEDDDDFFSYLPQPRQRKIAPPVEHRKALQRRDFHIDLAKEIGKTKIVTLQTPRMQQGGFWCDVCECLIKDSAAYLDHINGRNHNRMLGMTMRVERATPARVIGKLRELQRVAQVELEGEDPSSAVEPSGAASSSGGSSGVTGGSGAGSSSASSNSHHHHSMSSTHTGSLTGSDERGSGGVGTSSSAAGGAGQYGEENYDDIDRIKRRLEELQRQDEERKLRKKMKKRKKEKAEGEGDTKKNGVTKDEGGDAAERQGDAEEDEEQKMLKAMGLPSSFVGT</sequence>
<dbReference type="PANTHER" id="PTHR45986:SF1">
    <property type="entry name" value="ZINC FINGER MATRIN-TYPE PROTEIN 2"/>
    <property type="match status" value="1"/>
</dbReference>
<evidence type="ECO:0000313" key="7">
    <source>
        <dbReference type="EMBL" id="PHJ19652.1"/>
    </source>
</evidence>
<keyword evidence="4" id="KW-0539">Nucleus</keyword>
<dbReference type="InterPro" id="IPR040107">
    <property type="entry name" value="Snu23"/>
</dbReference>
<evidence type="ECO:0000313" key="8">
    <source>
        <dbReference type="Proteomes" id="UP000221165"/>
    </source>
</evidence>
<organism evidence="7 8">
    <name type="scientific">Cystoisospora suis</name>
    <dbReference type="NCBI Taxonomy" id="483139"/>
    <lineage>
        <taxon>Eukaryota</taxon>
        <taxon>Sar</taxon>
        <taxon>Alveolata</taxon>
        <taxon>Apicomplexa</taxon>
        <taxon>Conoidasida</taxon>
        <taxon>Coccidia</taxon>
        <taxon>Eucoccidiorida</taxon>
        <taxon>Eimeriorina</taxon>
        <taxon>Sarcocystidae</taxon>
        <taxon>Cystoisospora</taxon>
    </lineage>
</organism>
<accession>A0A2C6KTR6</accession>
<keyword evidence="2" id="KW-0863">Zinc-finger</keyword>
<keyword evidence="1" id="KW-0479">Metal-binding</keyword>
<feature type="compositionally biased region" description="Basic and acidic residues" evidence="5">
    <location>
        <begin position="287"/>
        <end position="314"/>
    </location>
</feature>
<evidence type="ECO:0000259" key="6">
    <source>
        <dbReference type="SMART" id="SM00451"/>
    </source>
</evidence>
<dbReference type="GO" id="GO:0005681">
    <property type="term" value="C:spliceosomal complex"/>
    <property type="evidence" value="ECO:0007669"/>
    <property type="project" value="InterPro"/>
</dbReference>
<reference evidence="7 8" key="1">
    <citation type="journal article" date="2017" name="Int. J. Parasitol.">
        <title>The genome of the protozoan parasite Cystoisospora suis and a reverse vaccinology approach to identify vaccine candidates.</title>
        <authorList>
            <person name="Palmieri N."/>
            <person name="Shrestha A."/>
            <person name="Ruttkowski B."/>
            <person name="Beck T."/>
            <person name="Vogl C."/>
            <person name="Tomley F."/>
            <person name="Blake D.P."/>
            <person name="Joachim A."/>
        </authorList>
    </citation>
    <scope>NUCLEOTIDE SEQUENCE [LARGE SCALE GENOMIC DNA]</scope>
    <source>
        <strain evidence="7 8">Wien I</strain>
    </source>
</reference>
<dbReference type="PANTHER" id="PTHR45986">
    <property type="entry name" value="ZINC FINGER MATRIN-TYPE PROTEIN 2"/>
    <property type="match status" value="1"/>
</dbReference>
<feature type="compositionally biased region" description="Low complexity" evidence="5">
    <location>
        <begin position="218"/>
        <end position="228"/>
    </location>
</feature>
<feature type="compositionally biased region" description="Basic residues" evidence="5">
    <location>
        <begin position="277"/>
        <end position="286"/>
    </location>
</feature>